<dbReference type="Pfam" id="PF13620">
    <property type="entry name" value="CarboxypepD_reg"/>
    <property type="match status" value="1"/>
</dbReference>
<keyword evidence="3" id="KW-1185">Reference proteome</keyword>
<feature type="domain" description="Outer membrane protein beta-barrel" evidence="1">
    <location>
        <begin position="432"/>
        <end position="776"/>
    </location>
</feature>
<comment type="caution">
    <text evidence="2">The sequence shown here is derived from an EMBL/GenBank/DDBJ whole genome shotgun (WGS) entry which is preliminary data.</text>
</comment>
<reference evidence="3" key="1">
    <citation type="submission" date="2016-04" db="EMBL/GenBank/DDBJ databases">
        <authorList>
            <person name="Chen L."/>
            <person name="Zhuang W."/>
            <person name="Wang G."/>
        </authorList>
    </citation>
    <scope>NUCLEOTIDE SEQUENCE [LARGE SCALE GENOMIC DNA]</scope>
    <source>
        <strain evidence="3">17621</strain>
    </source>
</reference>
<evidence type="ECO:0000313" key="3">
    <source>
        <dbReference type="Proteomes" id="UP000192610"/>
    </source>
</evidence>
<dbReference type="STRING" id="354355.SAMN05660816_03592"/>
<dbReference type="RefSeq" id="WP_165759026.1">
    <property type="nucleotide sequence ID" value="NZ_FOCZ01000006.1"/>
</dbReference>
<dbReference type="InterPro" id="IPR041700">
    <property type="entry name" value="OMP_b-brl_3"/>
</dbReference>
<dbReference type="AlphaFoldDB" id="A0A1V9EEU0"/>
<accession>A0A1V9EEU0</accession>
<organism evidence="2 3">
    <name type="scientific">Niastella yeongjuensis</name>
    <dbReference type="NCBI Taxonomy" id="354355"/>
    <lineage>
        <taxon>Bacteria</taxon>
        <taxon>Pseudomonadati</taxon>
        <taxon>Bacteroidota</taxon>
        <taxon>Chitinophagia</taxon>
        <taxon>Chitinophagales</taxon>
        <taxon>Chitinophagaceae</taxon>
        <taxon>Niastella</taxon>
    </lineage>
</organism>
<proteinExistence type="predicted"/>
<dbReference type="EMBL" id="LVXG01000034">
    <property type="protein sequence ID" value="OQP44640.1"/>
    <property type="molecule type" value="Genomic_DNA"/>
</dbReference>
<sequence>MIRGRIIDTTEKKDLHNSIVALIDLADTTLYRSVRTNESGYFELTQIPAGRYTLLIAYPKMADYLQDLTIADTSIIDLKTIPMVSKADLLQEVVVRAGYAIRMRGDTLEYNADSFAVKPGANVEEMLKRLPGILIDKDGKIIAQGKEVQKILVDGDEFFSADPKFASRYLQADAIDKVQVFDDKSERAKFTGIDDGQRTKTINLKLKKDRKNGVFGKLSTGSNGDDYYQHEAMGALFNGARKISLFGLSSKTGKQDLNYGDLNQYVTEDYEIINDGVGGFSVQGGGSRFGGENTASGLPSVQSGGAHYSDKWNEGKQKLNTNYRVKQVNATGWSNGTSTNVLVDGTSFTNKNESQDNSYSFTQKGSGSFIFAVDSFSTVKVSANGSLGNNNSFQSNLTSSTNEKDILVNNTAQTTRSNGTNKAFGSNISYQRKFRKEGRTLSFNLQQEYKNALGDAYNFSANNYYDPSSGLFKNADTLDQLQQSNNQNESYAGRLIYSDALSNKLRMGVEYGFKNNIASNVFSTLNKTNEKFSERVDSLSNNYIFGATTHITGATLAFIQKKINITLGGRALFTHYNQEDNDLHNRTTRRFINLSPQMTLYYNLKSNLNVGLNYNGQTVQPTLDQLQPLQKSSNKLNVVVGNPDLRPAFQHNANVNFFSANMKKGSFLSTNFGVNYTSNSITTSILIDSQNRTTTRYINMNSIPALNINTAYNWMLKKYHVNASVSLGANKNASYTIQNDQKLKNENLNLNAGLTLSHEWKNVMYWIYRGNVNKSIGWSDIAGSTNTRTLFHTHTINATNYLPWHMELANECTFNFQPKNGSFNTHFNTIQWNAFIRKKFLRNDQAVIQLAANDILNNNTGYTRSVTGSNVSESNRFVIKRYWLLSLTWNFSKSLKQ</sequence>
<evidence type="ECO:0000313" key="2">
    <source>
        <dbReference type="EMBL" id="OQP44640.1"/>
    </source>
</evidence>
<gene>
    <name evidence="2" type="ORF">A4H97_09750</name>
</gene>
<dbReference type="SUPFAM" id="SSF56935">
    <property type="entry name" value="Porins"/>
    <property type="match status" value="1"/>
</dbReference>
<dbReference type="SUPFAM" id="SSF49478">
    <property type="entry name" value="Cna protein B-type domain"/>
    <property type="match status" value="1"/>
</dbReference>
<evidence type="ECO:0000259" key="1">
    <source>
        <dbReference type="Pfam" id="PF14905"/>
    </source>
</evidence>
<protein>
    <recommendedName>
        <fullName evidence="1">Outer membrane protein beta-barrel domain-containing protein</fullName>
    </recommendedName>
</protein>
<dbReference type="Pfam" id="PF14905">
    <property type="entry name" value="OMP_b-brl_3"/>
    <property type="match status" value="1"/>
</dbReference>
<name>A0A1V9EEU0_9BACT</name>
<dbReference type="Proteomes" id="UP000192610">
    <property type="component" value="Unassembled WGS sequence"/>
</dbReference>